<dbReference type="GO" id="GO:0005634">
    <property type="term" value="C:nucleus"/>
    <property type="evidence" value="ECO:0007669"/>
    <property type="project" value="UniProtKB-SubCell"/>
</dbReference>
<comment type="function">
    <text evidence="10">Pseudouridylate synthase that catalyzes pseudouridylation of tRNAs and mRNAs. Acts on positions 27/28 in the anticodon stem and also positions 34 and 36 in the anticodon of an intron containing tRNA. Also catalyzes pseudouridylation of mRNAs: mediates pseudouridylation of mRNAs with the consensus sequence 5'-UGUAG-3'. Acts as a regulator of pre-mRNA splicing by mediating pseudouridylation of pre-mRNAs at locations associated with alternatively spliced regions. Pseudouridylation of pre-mRNAs near splice sites directly regulates mRNA splicing and mRNA 3'-end processing. Involved in regulation of nuclear receptor activity through pseudouridylation of SRA1 mRNA.</text>
</comment>
<keyword evidence="5" id="KW-0819">tRNA processing</keyword>
<comment type="catalytic activity">
    <reaction evidence="8">
        <text>a uridine in tRNA = a pseudouridine in tRNA</text>
        <dbReference type="Rhea" id="RHEA:54572"/>
        <dbReference type="Rhea" id="RHEA-COMP:13339"/>
        <dbReference type="Rhea" id="RHEA-COMP:13934"/>
        <dbReference type="ChEBI" id="CHEBI:65314"/>
        <dbReference type="ChEBI" id="CHEBI:65315"/>
    </reaction>
</comment>
<dbReference type="GO" id="GO:0003723">
    <property type="term" value="F:RNA binding"/>
    <property type="evidence" value="ECO:0007669"/>
    <property type="project" value="InterPro"/>
</dbReference>
<dbReference type="OrthoDB" id="10256309at2759"/>
<keyword evidence="7" id="KW-0539">Nucleus</keyword>
<proteinExistence type="inferred from homology"/>
<feature type="domain" description="Pseudouridine synthase I TruA alpha/beta" evidence="21">
    <location>
        <begin position="185"/>
        <end position="295"/>
    </location>
</feature>
<dbReference type="Pfam" id="PF01416">
    <property type="entry name" value="PseudoU_synth_1"/>
    <property type="match status" value="1"/>
</dbReference>
<evidence type="ECO:0000313" key="22">
    <source>
        <dbReference type="EMBL" id="CAD5229292.1"/>
    </source>
</evidence>
<dbReference type="EMBL" id="CAJFDH010000006">
    <property type="protein sequence ID" value="CAD5229292.1"/>
    <property type="molecule type" value="Genomic_DNA"/>
</dbReference>
<dbReference type="Proteomes" id="UP000783686">
    <property type="component" value="Unassembled WGS sequence"/>
</dbReference>
<evidence type="ECO:0000256" key="8">
    <source>
        <dbReference type="ARBA" id="ARBA00036943"/>
    </source>
</evidence>
<dbReference type="PANTHER" id="PTHR11142:SF4">
    <property type="entry name" value="PSEUDOURIDYLATE SYNTHASE 1 HOMOLOG"/>
    <property type="match status" value="1"/>
</dbReference>
<evidence type="ECO:0000256" key="17">
    <source>
        <dbReference type="ARBA" id="ARBA00081344"/>
    </source>
</evidence>
<dbReference type="GO" id="GO:0006397">
    <property type="term" value="P:mRNA processing"/>
    <property type="evidence" value="ECO:0007669"/>
    <property type="project" value="UniProtKB-KW"/>
</dbReference>
<dbReference type="InterPro" id="IPR020103">
    <property type="entry name" value="PsdUridine_synth_cat_dom_sf"/>
</dbReference>
<dbReference type="FunFam" id="3.30.70.580:FF:000002">
    <property type="entry name" value="tRNA pseudouridine synthase"/>
    <property type="match status" value="1"/>
</dbReference>
<feature type="compositionally biased region" description="Acidic residues" evidence="20">
    <location>
        <begin position="409"/>
        <end position="421"/>
    </location>
</feature>
<dbReference type="GO" id="GO:0031119">
    <property type="term" value="P:tRNA pseudouridine synthesis"/>
    <property type="evidence" value="ECO:0007669"/>
    <property type="project" value="InterPro"/>
</dbReference>
<dbReference type="GO" id="GO:1990481">
    <property type="term" value="P:mRNA pseudouridine synthesis"/>
    <property type="evidence" value="ECO:0007669"/>
    <property type="project" value="TreeGrafter"/>
</dbReference>
<evidence type="ECO:0000256" key="3">
    <source>
        <dbReference type="ARBA" id="ARBA00009375"/>
    </source>
</evidence>
<evidence type="ECO:0000256" key="1">
    <source>
        <dbReference type="ARBA" id="ARBA00001166"/>
    </source>
</evidence>
<keyword evidence="6" id="KW-0413">Isomerase</keyword>
<dbReference type="InterPro" id="IPR020095">
    <property type="entry name" value="PsdUridine_synth_TruA_C"/>
</dbReference>
<dbReference type="Gene3D" id="3.30.70.660">
    <property type="entry name" value="Pseudouridine synthase I, catalytic domain, C-terminal subdomain"/>
    <property type="match status" value="1"/>
</dbReference>
<dbReference type="InterPro" id="IPR001406">
    <property type="entry name" value="PsdUridine_synth_TruA"/>
</dbReference>
<dbReference type="InterPro" id="IPR041708">
    <property type="entry name" value="PUS1/PUS2-like"/>
</dbReference>
<dbReference type="FunFam" id="3.30.70.660:FF:000002">
    <property type="entry name" value="tRNA pseudouridine synthase"/>
    <property type="match status" value="1"/>
</dbReference>
<dbReference type="SUPFAM" id="SSF55120">
    <property type="entry name" value="Pseudouridine synthase"/>
    <property type="match status" value="1"/>
</dbReference>
<evidence type="ECO:0000256" key="10">
    <source>
        <dbReference type="ARBA" id="ARBA00053709"/>
    </source>
</evidence>
<feature type="active site" description="Nucleophile" evidence="18">
    <location>
        <position position="91"/>
    </location>
</feature>
<comment type="catalytic activity">
    <reaction evidence="1">
        <text>a uridine in mRNA = a pseudouridine in mRNA</text>
        <dbReference type="Rhea" id="RHEA:56644"/>
        <dbReference type="Rhea" id="RHEA-COMP:14658"/>
        <dbReference type="Rhea" id="RHEA-COMP:14659"/>
        <dbReference type="ChEBI" id="CHEBI:65314"/>
        <dbReference type="ChEBI" id="CHEBI:65315"/>
    </reaction>
</comment>
<organism evidence="22 23">
    <name type="scientific">Bursaphelenchus okinawaensis</name>
    <dbReference type="NCBI Taxonomy" id="465554"/>
    <lineage>
        <taxon>Eukaryota</taxon>
        <taxon>Metazoa</taxon>
        <taxon>Ecdysozoa</taxon>
        <taxon>Nematoda</taxon>
        <taxon>Chromadorea</taxon>
        <taxon>Rhabditida</taxon>
        <taxon>Tylenchina</taxon>
        <taxon>Tylenchomorpha</taxon>
        <taxon>Aphelenchoidea</taxon>
        <taxon>Aphelenchoididae</taxon>
        <taxon>Bursaphelenchus</taxon>
    </lineage>
</organism>
<reference evidence="22" key="1">
    <citation type="submission" date="2020-09" db="EMBL/GenBank/DDBJ databases">
        <authorList>
            <person name="Kikuchi T."/>
        </authorList>
    </citation>
    <scope>NUCLEOTIDE SEQUENCE</scope>
    <source>
        <strain evidence="22">SH1</strain>
    </source>
</reference>
<evidence type="ECO:0000259" key="21">
    <source>
        <dbReference type="Pfam" id="PF01416"/>
    </source>
</evidence>
<comment type="similarity">
    <text evidence="3">Belongs to the tRNA pseudouridine synthase TruA family.</text>
</comment>
<dbReference type="InterPro" id="IPR020097">
    <property type="entry name" value="PsdUridine_synth_TruA_a/b_dom"/>
</dbReference>
<evidence type="ECO:0000256" key="11">
    <source>
        <dbReference type="ARBA" id="ARBA00064589"/>
    </source>
</evidence>
<dbReference type="Proteomes" id="UP000614601">
    <property type="component" value="Unassembled WGS sequence"/>
</dbReference>
<comment type="caution">
    <text evidence="22">The sequence shown here is derived from an EMBL/GenBank/DDBJ whole genome shotgun (WGS) entry which is preliminary data.</text>
</comment>
<dbReference type="PANTHER" id="PTHR11142">
    <property type="entry name" value="PSEUDOURIDYLATE SYNTHASE"/>
    <property type="match status" value="1"/>
</dbReference>
<evidence type="ECO:0000256" key="9">
    <source>
        <dbReference type="ARBA" id="ARBA00052184"/>
    </source>
</evidence>
<evidence type="ECO:0000256" key="13">
    <source>
        <dbReference type="ARBA" id="ARBA00068582"/>
    </source>
</evidence>
<feature type="binding site" evidence="19">
    <location>
        <position position="150"/>
    </location>
    <ligand>
        <name>substrate</name>
    </ligand>
</feature>
<comment type="subcellular location">
    <subcellularLocation>
        <location evidence="2">Nucleus</location>
    </subcellularLocation>
</comment>
<dbReference type="CDD" id="cd02568">
    <property type="entry name" value="PseudoU_synth_PUS1_PUS2"/>
    <property type="match status" value="1"/>
</dbReference>
<dbReference type="Gene3D" id="3.30.70.580">
    <property type="entry name" value="Pseudouridine synthase I, catalytic domain, N-terminal subdomain"/>
    <property type="match status" value="1"/>
</dbReference>
<evidence type="ECO:0000256" key="19">
    <source>
        <dbReference type="PIRSR" id="PIRSR641708-2"/>
    </source>
</evidence>
<evidence type="ECO:0000256" key="18">
    <source>
        <dbReference type="PIRSR" id="PIRSR641708-1"/>
    </source>
</evidence>
<evidence type="ECO:0000256" key="7">
    <source>
        <dbReference type="ARBA" id="ARBA00023242"/>
    </source>
</evidence>
<keyword evidence="23" id="KW-1185">Reference proteome</keyword>
<sequence>MAESNLLGFLNNVKDGAVENKEPAKPRKPKKVTYAMMLSYQGKNYFGMQKQKSEATIESNLHDAMKSIGAITEAECAKPNLWWFQRAARTDRAVSAVRQICSMQLPLDQDFIDNGPSKMNALLPKDIRVMGIKRTTPSFHAQKTCDARTYSYTIPTFAFAELDKLTNWDYRINEEKIAEINDVLSSYIGTHNFFNYTSKKDHDDRSCYRYIKSFECTKPFIFHDEFRNKDVEFVTVYVKGQSFILHQIRKMMGMLISVIRRQVYKSDILKSFESRRMDVPRAPGLGLLLEKLHYDVYETRFSQSHGSLNDWGEETEEAVKNFRDEYIVSEILKGECQTNQMMLWLSTLVQHRFACDPLDQNGESNSDLREAANVATYGVPEPEEPIDTEELKAELAADSGLPTDPPSEITEETGENEEDEPQEKKARIAC</sequence>
<evidence type="ECO:0000256" key="12">
    <source>
        <dbReference type="ARBA" id="ARBA00066509"/>
    </source>
</evidence>
<evidence type="ECO:0000256" key="4">
    <source>
        <dbReference type="ARBA" id="ARBA00022664"/>
    </source>
</evidence>
<name>A0A811LQ61_9BILA</name>
<evidence type="ECO:0000256" key="2">
    <source>
        <dbReference type="ARBA" id="ARBA00004123"/>
    </source>
</evidence>
<evidence type="ECO:0000256" key="6">
    <source>
        <dbReference type="ARBA" id="ARBA00023235"/>
    </source>
</evidence>
<keyword evidence="4" id="KW-0507">mRNA processing</keyword>
<dbReference type="InterPro" id="IPR020094">
    <property type="entry name" value="TruA/RsuA/RluB/E/F_N"/>
</dbReference>
<accession>A0A811LQ61</accession>
<evidence type="ECO:0000256" key="20">
    <source>
        <dbReference type="SAM" id="MobiDB-lite"/>
    </source>
</evidence>
<dbReference type="HAMAP" id="MF_00171">
    <property type="entry name" value="TruA"/>
    <property type="match status" value="1"/>
</dbReference>
<evidence type="ECO:0000313" key="23">
    <source>
        <dbReference type="Proteomes" id="UP000614601"/>
    </source>
</evidence>
<evidence type="ECO:0000256" key="14">
    <source>
        <dbReference type="ARBA" id="ARBA00075153"/>
    </source>
</evidence>
<gene>
    <name evidence="22" type="ORF">BOKJ2_LOCUS13351</name>
</gene>
<comment type="catalytic activity">
    <reaction evidence="9">
        <text>uridine(38/39/40) in tRNA = pseudouridine(38/39/40) in tRNA</text>
        <dbReference type="Rhea" id="RHEA:22376"/>
        <dbReference type="Rhea" id="RHEA-COMP:10085"/>
        <dbReference type="Rhea" id="RHEA-COMP:10087"/>
        <dbReference type="ChEBI" id="CHEBI:65314"/>
        <dbReference type="ChEBI" id="CHEBI:65315"/>
        <dbReference type="EC" id="5.4.99.12"/>
    </reaction>
</comment>
<dbReference type="GO" id="GO:0160147">
    <property type="term" value="F:tRNA pseudouridine(38-40) synthase activity"/>
    <property type="evidence" value="ECO:0007669"/>
    <property type="project" value="UniProtKB-EC"/>
</dbReference>
<comment type="subunit">
    <text evidence="11">Monomer. Forms a complex with RARG and the SRA1 RNA in the nucleus.</text>
</comment>
<evidence type="ECO:0000256" key="5">
    <source>
        <dbReference type="ARBA" id="ARBA00022694"/>
    </source>
</evidence>
<dbReference type="AlphaFoldDB" id="A0A811LQ61"/>
<evidence type="ECO:0000256" key="16">
    <source>
        <dbReference type="ARBA" id="ARBA00080849"/>
    </source>
</evidence>
<dbReference type="EMBL" id="CAJFCW020000006">
    <property type="protein sequence ID" value="CAG9126267.1"/>
    <property type="molecule type" value="Genomic_DNA"/>
</dbReference>
<dbReference type="EC" id="5.4.99.12" evidence="12"/>
<dbReference type="NCBIfam" id="TIGR00071">
    <property type="entry name" value="hisT_truA"/>
    <property type="match status" value="1"/>
</dbReference>
<evidence type="ECO:0000256" key="15">
    <source>
        <dbReference type="ARBA" id="ARBA00079087"/>
    </source>
</evidence>
<protein>
    <recommendedName>
        <fullName evidence="13">Pseudouridylate synthase 1 homolog</fullName>
        <ecNumber evidence="12">5.4.99.12</ecNumber>
    </recommendedName>
    <alternativeName>
        <fullName evidence="14">tRNA pseudouridine synthase 1</fullName>
    </alternativeName>
    <alternativeName>
        <fullName evidence="17">tRNA pseudouridine(38-40) synthase</fullName>
    </alternativeName>
    <alternativeName>
        <fullName evidence="15">tRNA pseudouridylate synthase I</fullName>
    </alternativeName>
    <alternativeName>
        <fullName evidence="16">tRNA-uridine isomerase I</fullName>
    </alternativeName>
</protein>
<feature type="region of interest" description="Disordered" evidence="20">
    <location>
        <begin position="378"/>
        <end position="430"/>
    </location>
</feature>